<reference evidence="12 13" key="1">
    <citation type="submission" date="2015-06" db="EMBL/GenBank/DDBJ databases">
        <title>A Comprehensive Approach to Explore the Metabolic and Phylogenetic Diversity of Bacterial Steroid Degradation in the Environment: Testosterone as an Example.</title>
        <authorList>
            <person name="Yang F.-C."/>
            <person name="Chen Y.-L."/>
            <person name="Yu C.-P."/>
            <person name="Tang S.-L."/>
            <person name="Wang P.-H."/>
            <person name="Ismail W."/>
            <person name="Wang C.-H."/>
            <person name="Yang C.-Y."/>
            <person name="Chiang Y.-R."/>
        </authorList>
    </citation>
    <scope>NUCLEOTIDE SEQUENCE [LARGE SCALE GENOMIC DNA]</scope>
    <source>
        <strain evidence="12 13">DSM 18526</strain>
    </source>
</reference>
<dbReference type="GO" id="GO:0071555">
    <property type="term" value="P:cell wall organization"/>
    <property type="evidence" value="ECO:0007669"/>
    <property type="project" value="UniProtKB-KW"/>
</dbReference>
<dbReference type="KEGG" id="sdf:ACG33_04415"/>
<dbReference type="Gene3D" id="3.30.1380.10">
    <property type="match status" value="1"/>
</dbReference>
<evidence type="ECO:0000256" key="1">
    <source>
        <dbReference type="ARBA" id="ARBA00001947"/>
    </source>
</evidence>
<dbReference type="InterPro" id="IPR009045">
    <property type="entry name" value="Zn_M74/Hedgehog-like"/>
</dbReference>
<evidence type="ECO:0000256" key="7">
    <source>
        <dbReference type="ARBA" id="ARBA00022833"/>
    </source>
</evidence>
<evidence type="ECO:0000256" key="5">
    <source>
        <dbReference type="ARBA" id="ARBA00022729"/>
    </source>
</evidence>
<evidence type="ECO:0000256" key="3">
    <source>
        <dbReference type="ARBA" id="ARBA00022670"/>
    </source>
</evidence>
<comment type="pathway">
    <text evidence="2">Cell wall biogenesis; cell wall polysaccharide biosynthesis.</text>
</comment>
<protein>
    <recommendedName>
        <fullName evidence="11">Murein endopeptidase K</fullName>
    </recommendedName>
</protein>
<organism evidence="12 13">
    <name type="scientific">Steroidobacter denitrificans</name>
    <dbReference type="NCBI Taxonomy" id="465721"/>
    <lineage>
        <taxon>Bacteria</taxon>
        <taxon>Pseudomonadati</taxon>
        <taxon>Pseudomonadota</taxon>
        <taxon>Gammaproteobacteria</taxon>
        <taxon>Steroidobacterales</taxon>
        <taxon>Steroidobacteraceae</taxon>
        <taxon>Steroidobacter</taxon>
    </lineage>
</organism>
<dbReference type="SUPFAM" id="SSF55166">
    <property type="entry name" value="Hedgehog/DD-peptidase"/>
    <property type="match status" value="1"/>
</dbReference>
<keyword evidence="3" id="KW-0645">Protease</keyword>
<dbReference type="PANTHER" id="PTHR37425:SF1">
    <property type="entry name" value="OUTER MEMBRANE PROTEIN"/>
    <property type="match status" value="1"/>
</dbReference>
<accession>A0A127F9P9</accession>
<keyword evidence="5" id="KW-0732">Signal</keyword>
<proteinExistence type="inferred from homology"/>
<evidence type="ECO:0000256" key="11">
    <source>
        <dbReference type="ARBA" id="ARBA00093666"/>
    </source>
</evidence>
<dbReference type="InterPro" id="IPR006311">
    <property type="entry name" value="TAT_signal"/>
</dbReference>
<dbReference type="InterPro" id="IPR010275">
    <property type="entry name" value="MepK"/>
</dbReference>
<dbReference type="PATRIC" id="fig|465721.4.peg.943"/>
<evidence type="ECO:0000256" key="6">
    <source>
        <dbReference type="ARBA" id="ARBA00022801"/>
    </source>
</evidence>
<dbReference type="Pfam" id="PF05951">
    <property type="entry name" value="Peptidase_M15_2"/>
    <property type="match status" value="1"/>
</dbReference>
<dbReference type="Proteomes" id="UP000070250">
    <property type="component" value="Chromosome"/>
</dbReference>
<sequence>MSDQPTYSRSPAWSRRRFLRYWSAAALGSTLISVAAPAALALGPERRTLRFVHTHTGEKLVAPYSQGGCYLPECLDRVRHFLRDFRTGESHPIDPGLLDILYDLQIQAGREDAFQIISGYRSPATNANLRSKSTGVAERSLHMQGKALDIRLTGFSTRKLRDLALSLQRGGVGYYASSDFVHIDTGRVRFW</sequence>
<comment type="cofactor">
    <cofactor evidence="1">
        <name>Zn(2+)</name>
        <dbReference type="ChEBI" id="CHEBI:29105"/>
    </cofactor>
</comment>
<keyword evidence="7" id="KW-0862">Zinc</keyword>
<keyword evidence="6" id="KW-0378">Hydrolase</keyword>
<keyword evidence="4" id="KW-0479">Metal-binding</keyword>
<dbReference type="OrthoDB" id="9782994at2"/>
<evidence type="ECO:0000313" key="13">
    <source>
        <dbReference type="Proteomes" id="UP000070250"/>
    </source>
</evidence>
<dbReference type="PANTHER" id="PTHR37425">
    <property type="match status" value="1"/>
</dbReference>
<dbReference type="PROSITE" id="PS51318">
    <property type="entry name" value="TAT"/>
    <property type="match status" value="1"/>
</dbReference>
<dbReference type="GO" id="GO:0008237">
    <property type="term" value="F:metallopeptidase activity"/>
    <property type="evidence" value="ECO:0007669"/>
    <property type="project" value="UniProtKB-KW"/>
</dbReference>
<keyword evidence="13" id="KW-1185">Reference proteome</keyword>
<evidence type="ECO:0000313" key="12">
    <source>
        <dbReference type="EMBL" id="AMN46361.1"/>
    </source>
</evidence>
<dbReference type="GO" id="GO:0046872">
    <property type="term" value="F:metal ion binding"/>
    <property type="evidence" value="ECO:0007669"/>
    <property type="project" value="UniProtKB-KW"/>
</dbReference>
<dbReference type="CDD" id="cd14844">
    <property type="entry name" value="Zn-DD-carboxypeptidase_like"/>
    <property type="match status" value="1"/>
</dbReference>
<dbReference type="STRING" id="465721.ACG33_04415"/>
<keyword evidence="9" id="KW-0961">Cell wall biogenesis/degradation</keyword>
<evidence type="ECO:0000256" key="2">
    <source>
        <dbReference type="ARBA" id="ARBA00004776"/>
    </source>
</evidence>
<evidence type="ECO:0000256" key="8">
    <source>
        <dbReference type="ARBA" id="ARBA00023049"/>
    </source>
</evidence>
<evidence type="ECO:0000256" key="10">
    <source>
        <dbReference type="ARBA" id="ARBA00093448"/>
    </source>
</evidence>
<dbReference type="EMBL" id="CP011971">
    <property type="protein sequence ID" value="AMN46361.1"/>
    <property type="molecule type" value="Genomic_DNA"/>
</dbReference>
<evidence type="ECO:0000256" key="4">
    <source>
        <dbReference type="ARBA" id="ARBA00022723"/>
    </source>
</evidence>
<dbReference type="GO" id="GO:0006508">
    <property type="term" value="P:proteolysis"/>
    <property type="evidence" value="ECO:0007669"/>
    <property type="project" value="UniProtKB-KW"/>
</dbReference>
<dbReference type="RefSeq" id="WP_066919034.1">
    <property type="nucleotide sequence ID" value="NZ_CP011971.1"/>
</dbReference>
<gene>
    <name evidence="12" type="ORF">ACG33_04415</name>
</gene>
<comment type="similarity">
    <text evidence="10">Belongs to the peptidase M15 family.</text>
</comment>
<evidence type="ECO:0000256" key="9">
    <source>
        <dbReference type="ARBA" id="ARBA00023316"/>
    </source>
</evidence>
<dbReference type="AlphaFoldDB" id="A0A127F9P9"/>
<keyword evidence="8" id="KW-0482">Metalloprotease</keyword>
<name>A0A127F9P9_STEDE</name>